<dbReference type="Pfam" id="PF19613">
    <property type="entry name" value="DUF6118"/>
    <property type="match status" value="1"/>
</dbReference>
<reference evidence="1 2" key="1">
    <citation type="submission" date="2023-01" db="EMBL/GenBank/DDBJ databases">
        <title>Genome sequence resource and annotation of Enterobacter ludwigii, an economically important pathogen of seedling wilt with strawberry.</title>
        <authorList>
            <person name="Xie Y."/>
        </authorList>
    </citation>
    <scope>NUCLEOTIDE SEQUENCE [LARGE SCALE GENOMIC DNA]</scope>
    <source>
        <strain evidence="1 2">CM-TZ4</strain>
    </source>
</reference>
<gene>
    <name evidence="1" type="ORF">PHA72_23775</name>
</gene>
<sequence>MRNFRQWPTAGLRIPGRDQFVAKFLILLLPRFLPFSADTHVAATVIGQDRWNAGVTMMRVADPRSWRGVADSSQLVRDNAEAIGQCAEAARTAGSDQQCTITVKAPAAPAQ</sequence>
<dbReference type="InterPro" id="IPR046121">
    <property type="entry name" value="DUF6118"/>
</dbReference>
<dbReference type="AlphaFoldDB" id="A0AAX3LAH7"/>
<proteinExistence type="predicted"/>
<dbReference type="RefSeq" id="WP_237770380.1">
    <property type="nucleotide sequence ID" value="NZ_CP116347.1"/>
</dbReference>
<protein>
    <submittedName>
        <fullName evidence="1">DUF6118 family protein</fullName>
    </submittedName>
</protein>
<evidence type="ECO:0000313" key="2">
    <source>
        <dbReference type="Proteomes" id="UP001210538"/>
    </source>
</evidence>
<dbReference type="Proteomes" id="UP001210538">
    <property type="component" value="Chromosome"/>
</dbReference>
<dbReference type="EMBL" id="CP116347">
    <property type="protein sequence ID" value="WCE13024.1"/>
    <property type="molecule type" value="Genomic_DNA"/>
</dbReference>
<name>A0AAX3LAH7_9ENTR</name>
<accession>A0AAX3LAH7</accession>
<keyword evidence="2" id="KW-1185">Reference proteome</keyword>
<organism evidence="1 2">
    <name type="scientific">Enterobacter ludwigii</name>
    <dbReference type="NCBI Taxonomy" id="299767"/>
    <lineage>
        <taxon>Bacteria</taxon>
        <taxon>Pseudomonadati</taxon>
        <taxon>Pseudomonadota</taxon>
        <taxon>Gammaproteobacteria</taxon>
        <taxon>Enterobacterales</taxon>
        <taxon>Enterobacteriaceae</taxon>
        <taxon>Enterobacter</taxon>
        <taxon>Enterobacter cloacae complex</taxon>
    </lineage>
</organism>
<evidence type="ECO:0000313" key="1">
    <source>
        <dbReference type="EMBL" id="WCE13024.1"/>
    </source>
</evidence>